<dbReference type="EMBL" id="AMSG01000006">
    <property type="protein sequence ID" value="EKF55591.1"/>
    <property type="molecule type" value="Genomic_DNA"/>
</dbReference>
<dbReference type="Proteomes" id="UP000007364">
    <property type="component" value="Unassembled WGS sequence"/>
</dbReference>
<keyword evidence="2" id="KW-1185">Reference proteome</keyword>
<dbReference type="eggNOG" id="ENOG5033J4Q">
    <property type="taxonomic scope" value="Bacteria"/>
</dbReference>
<dbReference type="RefSeq" id="WP_008991172.1">
    <property type="nucleotide sequence ID" value="NZ_AMSG01000006.1"/>
</dbReference>
<name>K2Q414_9FLAO</name>
<organism evidence="1 2">
    <name type="scientific">Galbibacter marinus</name>
    <dbReference type="NCBI Taxonomy" id="555500"/>
    <lineage>
        <taxon>Bacteria</taxon>
        <taxon>Pseudomonadati</taxon>
        <taxon>Bacteroidota</taxon>
        <taxon>Flavobacteriia</taxon>
        <taxon>Flavobacteriales</taxon>
        <taxon>Flavobacteriaceae</taxon>
        <taxon>Galbibacter</taxon>
    </lineage>
</organism>
<proteinExistence type="predicted"/>
<evidence type="ECO:0000313" key="1">
    <source>
        <dbReference type="EMBL" id="EKF55591.1"/>
    </source>
</evidence>
<reference evidence="1 2" key="1">
    <citation type="journal article" date="2012" name="J. Bacteriol.">
        <title>Genome Sequence of Galbibacter marinum Type Strain ck-I2-15.</title>
        <authorList>
            <person name="Lai Q."/>
            <person name="Li C."/>
            <person name="Shao Z."/>
        </authorList>
    </citation>
    <scope>NUCLEOTIDE SEQUENCE [LARGE SCALE GENOMIC DNA]</scope>
    <source>
        <strain evidence="2">ck-I2-15</strain>
    </source>
</reference>
<dbReference type="AlphaFoldDB" id="K2Q414"/>
<accession>K2Q414</accession>
<evidence type="ECO:0000313" key="2">
    <source>
        <dbReference type="Proteomes" id="UP000007364"/>
    </source>
</evidence>
<dbReference type="OrthoDB" id="1359750at2"/>
<sequence length="136" mass="15826">MCEISDQIKFCTCTDKSIEELEDYWVLYRLKEPGEYTTDVIGMVIPRHCTNNKTKEINIELLLKLLNSNSIFDKPISIIKDDILYIHFLNPIGYTSIEYQFKFTGKAWENLPLNDIAIFMNRKESSGKVQNGIKPK</sequence>
<protein>
    <submittedName>
        <fullName evidence="1">Uncharacterized protein</fullName>
    </submittedName>
</protein>
<comment type="caution">
    <text evidence="1">The sequence shown here is derived from an EMBL/GenBank/DDBJ whole genome shotgun (WGS) entry which is preliminary data.</text>
</comment>
<gene>
    <name evidence="1" type="ORF">I215_06512</name>
</gene>